<dbReference type="EMBL" id="BAABUJ010000005">
    <property type="protein sequence ID" value="GAA5796229.1"/>
    <property type="molecule type" value="Genomic_DNA"/>
</dbReference>
<gene>
    <name evidence="1" type="ORF">HPULCUR_001599</name>
</gene>
<dbReference type="Proteomes" id="UP001476247">
    <property type="component" value="Unassembled WGS sequence"/>
</dbReference>
<name>A0ABP9XN78_9FUNG</name>
<protein>
    <submittedName>
        <fullName evidence="1">Uncharacterized protein</fullName>
    </submittedName>
</protein>
<evidence type="ECO:0000313" key="1">
    <source>
        <dbReference type="EMBL" id="GAA5796229.1"/>
    </source>
</evidence>
<accession>A0ABP9XN78</accession>
<reference evidence="1 2" key="1">
    <citation type="submission" date="2024-04" db="EMBL/GenBank/DDBJ databases">
        <title>genome sequences of Mucor flavus KT1a and Helicostylum pulchrum KT1b strains isolation_sourced from the surface of a dry-aged beef.</title>
        <authorList>
            <person name="Toyotome T."/>
            <person name="Hosono M."/>
            <person name="Torimaru M."/>
            <person name="Fukuda K."/>
            <person name="Mikami N."/>
        </authorList>
    </citation>
    <scope>NUCLEOTIDE SEQUENCE [LARGE SCALE GENOMIC DNA]</scope>
    <source>
        <strain evidence="1 2">KT1b</strain>
    </source>
</reference>
<comment type="caution">
    <text evidence="1">The sequence shown here is derived from an EMBL/GenBank/DDBJ whole genome shotgun (WGS) entry which is preliminary data.</text>
</comment>
<keyword evidence="2" id="KW-1185">Reference proteome</keyword>
<proteinExistence type="predicted"/>
<sequence>MTKTNTPPADEKLILSKKRLYCKDIMIWIRCNITVKYLFRFKKLDCTMSHIIDEEKNIVHNNEQYAQKHLTQEEMAKVNKMIKKNPSVTAISAITGIVDSRIFKAEEDVENINPILLNKDRIKHEIRKSRIRGGLSNPLSKDSFEEFAKIEEELLDCIFSAEITSSKFCIMFSAPE</sequence>
<evidence type="ECO:0000313" key="2">
    <source>
        <dbReference type="Proteomes" id="UP001476247"/>
    </source>
</evidence>
<organism evidence="1 2">
    <name type="scientific">Helicostylum pulchrum</name>
    <dbReference type="NCBI Taxonomy" id="562976"/>
    <lineage>
        <taxon>Eukaryota</taxon>
        <taxon>Fungi</taxon>
        <taxon>Fungi incertae sedis</taxon>
        <taxon>Mucoromycota</taxon>
        <taxon>Mucoromycotina</taxon>
        <taxon>Mucoromycetes</taxon>
        <taxon>Mucorales</taxon>
        <taxon>Mucorineae</taxon>
        <taxon>Mucoraceae</taxon>
        <taxon>Helicostylum</taxon>
    </lineage>
</organism>